<sequence length="64" mass="7919">MHHFNTHYFTQIQNFKPYNLTQMQVFNVGFLTQMQYFDFRAVCRCYYNPELSNASFLKQRKERP</sequence>
<name>A0ABM9XL46_9CORY</name>
<protein>
    <submittedName>
        <fullName evidence="1">Uncharacterized protein</fullName>
    </submittedName>
</protein>
<proteinExistence type="predicted"/>
<dbReference type="EMBL" id="ACHF01000129">
    <property type="protein sequence ID" value="EEI61811.1"/>
    <property type="molecule type" value="Genomic_DNA"/>
</dbReference>
<keyword evidence="2" id="KW-1185">Reference proteome</keyword>
<comment type="caution">
    <text evidence="1">The sequence shown here is derived from an EMBL/GenBank/DDBJ whole genome shotgun (WGS) entry which is preliminary data.</text>
</comment>
<reference evidence="1 2" key="1">
    <citation type="submission" date="2009-01" db="EMBL/GenBank/DDBJ databases">
        <authorList>
            <person name="Qin X."/>
            <person name="Bachman B."/>
            <person name="Battles P."/>
            <person name="Bell A."/>
            <person name="Bess C."/>
            <person name="Bickham C."/>
            <person name="Chaboub L."/>
            <person name="Chen D."/>
            <person name="Coyle M."/>
            <person name="Deiros D.R."/>
            <person name="Dinh H."/>
            <person name="Forbes L."/>
            <person name="Fowler G."/>
            <person name="Francisco L."/>
            <person name="Fu Q."/>
            <person name="Gubbala S."/>
            <person name="Hale W."/>
            <person name="Han Y."/>
            <person name="Hemphill L."/>
            <person name="Highlander S.K."/>
            <person name="Hirani K."/>
            <person name="Hogues M."/>
            <person name="Jackson L."/>
            <person name="Jakkamsetti A."/>
            <person name="Javaid M."/>
            <person name="Jiang H."/>
            <person name="Korchina V."/>
            <person name="Kovar C."/>
            <person name="Lara F."/>
            <person name="Lee S."/>
            <person name="Mata R."/>
            <person name="Mathew T."/>
            <person name="Moen C."/>
            <person name="Morales K."/>
            <person name="Munidasa M."/>
            <person name="Nazareth L."/>
            <person name="Ngo R."/>
            <person name="Nguyen L."/>
            <person name="Okwuonu G."/>
            <person name="Ongeri F."/>
            <person name="Patil S."/>
            <person name="Petrosino J."/>
            <person name="Pham C."/>
            <person name="Pham P."/>
            <person name="Pu L.-L."/>
            <person name="Puazo M."/>
            <person name="Raj R."/>
            <person name="Reid J."/>
            <person name="Rouhana J."/>
            <person name="Saada N."/>
            <person name="Shang Y."/>
            <person name="Simmons D."/>
            <person name="Thornton R."/>
            <person name="Warren J."/>
            <person name="Weissenberger G."/>
            <person name="Zhang J."/>
            <person name="Zhang L."/>
            <person name="Zhou C."/>
            <person name="Zhu D."/>
            <person name="Muzny D."/>
            <person name="Worley K."/>
            <person name="Gibbs R."/>
        </authorList>
    </citation>
    <scope>NUCLEOTIDE SEQUENCE [LARGE SCALE GENOMIC DNA]</scope>
    <source>
        <strain evidence="1 2">ATCC 51866</strain>
    </source>
</reference>
<evidence type="ECO:0000313" key="2">
    <source>
        <dbReference type="Proteomes" id="UP000006237"/>
    </source>
</evidence>
<accession>A0ABM9XL46</accession>
<gene>
    <name evidence="1" type="ORF">HMPREF0293_2708</name>
</gene>
<evidence type="ECO:0000313" key="1">
    <source>
        <dbReference type="EMBL" id="EEI61811.1"/>
    </source>
</evidence>
<organism evidence="1 2">
    <name type="scientific">Corynebacterium glucuronolyticum ATCC 51866</name>
    <dbReference type="NCBI Taxonomy" id="548478"/>
    <lineage>
        <taxon>Bacteria</taxon>
        <taxon>Bacillati</taxon>
        <taxon>Actinomycetota</taxon>
        <taxon>Actinomycetes</taxon>
        <taxon>Mycobacteriales</taxon>
        <taxon>Corynebacteriaceae</taxon>
        <taxon>Corynebacterium</taxon>
    </lineage>
</organism>
<dbReference type="Proteomes" id="UP000006237">
    <property type="component" value="Unassembled WGS sequence"/>
</dbReference>